<name>G5IYS9_CROWT</name>
<feature type="compositionally biased region" description="Acidic residues" evidence="1">
    <location>
        <begin position="1062"/>
        <end position="1084"/>
    </location>
</feature>
<evidence type="ECO:0000259" key="2">
    <source>
        <dbReference type="Pfam" id="PF09250"/>
    </source>
</evidence>
<accession>G5IYS9</accession>
<protein>
    <recommendedName>
        <fullName evidence="2">DNA primase/polymerase bifunctional N-terminal domain-containing protein</fullName>
    </recommendedName>
</protein>
<comment type="caution">
    <text evidence="3">The sequence shown here is derived from an EMBL/GenBank/DDBJ whole genome shotgun (WGS) entry which is preliminary data.</text>
</comment>
<reference evidence="3 4" key="1">
    <citation type="journal article" date="2011" name="Front. Microbiol.">
        <title>Two Strains of Crocosphaera watsonii with Highly Conserved Genomes are Distinguished by Strain-Specific Features.</title>
        <authorList>
            <person name="Bench S.R."/>
            <person name="Ilikchyan I.N."/>
            <person name="Tripp H.J."/>
            <person name="Zehr J.P."/>
        </authorList>
    </citation>
    <scope>NUCLEOTIDE SEQUENCE [LARGE SCALE GENOMIC DNA]</scope>
    <source>
        <strain evidence="3 4">WH 0003</strain>
    </source>
</reference>
<evidence type="ECO:0000313" key="4">
    <source>
        <dbReference type="Proteomes" id="UP000003477"/>
    </source>
</evidence>
<proteinExistence type="predicted"/>
<evidence type="ECO:0000313" key="3">
    <source>
        <dbReference type="EMBL" id="EHJ14909.1"/>
    </source>
</evidence>
<dbReference type="SUPFAM" id="SSF52540">
    <property type="entry name" value="P-loop containing nucleoside triphosphate hydrolases"/>
    <property type="match status" value="1"/>
</dbReference>
<dbReference type="GeneID" id="88769565"/>
<feature type="compositionally biased region" description="Polar residues" evidence="1">
    <location>
        <begin position="1044"/>
        <end position="1061"/>
    </location>
</feature>
<dbReference type="AlphaFoldDB" id="G5IYS9"/>
<dbReference type="RefSeq" id="WP_007309065.1">
    <property type="nucleotide sequence ID" value="NZ_AESD01000072.1"/>
</dbReference>
<feature type="domain" description="DNA primase/polymerase bifunctional N-terminal" evidence="2">
    <location>
        <begin position="78"/>
        <end position="223"/>
    </location>
</feature>
<organism evidence="3 4">
    <name type="scientific">Crocosphaera watsonii WH 0003</name>
    <dbReference type="NCBI Taxonomy" id="423471"/>
    <lineage>
        <taxon>Bacteria</taxon>
        <taxon>Bacillati</taxon>
        <taxon>Cyanobacteriota</taxon>
        <taxon>Cyanophyceae</taxon>
        <taxon>Oscillatoriophycideae</taxon>
        <taxon>Chroococcales</taxon>
        <taxon>Aphanothecaceae</taxon>
        <taxon>Crocosphaera</taxon>
    </lineage>
</organism>
<dbReference type="InterPro" id="IPR027417">
    <property type="entry name" value="P-loop_NTPase"/>
</dbReference>
<dbReference type="Pfam" id="PF09250">
    <property type="entry name" value="Prim-Pol"/>
    <property type="match status" value="1"/>
</dbReference>
<dbReference type="EMBL" id="AESD01000072">
    <property type="protein sequence ID" value="EHJ14909.1"/>
    <property type="molecule type" value="Genomic_DNA"/>
</dbReference>
<feature type="region of interest" description="Disordered" evidence="1">
    <location>
        <begin position="988"/>
        <end position="1084"/>
    </location>
</feature>
<dbReference type="Proteomes" id="UP000003477">
    <property type="component" value="Unassembled WGS sequence"/>
</dbReference>
<sequence length="1193" mass="132063">MTATKHFGTVCAATQPSATYTERRQQRIDWLLSNGLPPLPVAPNQDPHRYHKVVKASNTRGAHCPLTKDLQPIPLFTGKNPSFLDANGTLHLINHHVYQSRLPSKKELKRWFKNPDNGIGTLGSDRIKWIDLDSKQFASPEECDRSFQELLEQRPELKLTFLEKTQSGGFRIGVRVQKPLEFTNFSLSRGGDHVGECLGAGRFTVLSPTIGPTGKPYVNLNCPEKLLEIDEIDFIYPTKTKTSQPPTKPKKNVKISTVARPGSIPLEMLGHDDSQRVLNGEDVKGDRSDSLTTAISEWAGWFNWCNQNNIPVSGTVENLAHYAGEKLGIDGDRIDRILATIDLEQCHPAAHFRGGDEACWRKVRRLDRGSYDANCPDSIKEALSGGHPPNRGNNNGGNGGGGGGHNGDGFLPERNKWNSPESWNGELGYWTVVRRNKVNAETGEILDEKETIRVFVPKCNFDLEIERELSDGEGGGLVLQVKRSVDNKQRRVIIRSTERLTVKEFNLALTKAYRTGIICNLKTDQLNGLIQAKLIHYHDRGGKVFKLADRIGQQSDGTWVFSDRSLTDKGVATTEDETRTVYNPNLGYEDHISIPELVSPDSQALSKLVTAMHQFHGDSQIAPAIITLGWAVACLHFQKIIKVEKRFPLLNLFGDPGCGKTIMAENGLAIAGFLQGAGTFCKVTESALYEHLKLSGSLPLLWDDPDKSSWLDTLIQRLYNGKPRMVRGNSQTPHTSLMITSNHVIGDAKPATLSRILPLAIFPSTDGDKNAWDELVEAQKGASGALPELIGLGYPSEEIRALAKDLRPLLPHAHCRVADSIALVLHYATAVCRLAGFDERRIYDYVVGTVCKTANDADSASDSLTDFLDKISALHSQSVVGEWNIRLVTTRTGFEGLAVNMSSVWAKVDGTYKVPYSRKVIESQIAQAGGVLKSAQKFYRSEDEVKSYRRSLINGHNEGDDYVPPKPPEETTRKCVLIPLSLVKDFISSWRDDDSPPDGGGGNVPSPDPISPTDGGLVDDSVASYQDVDGNFSEKSNGEKTDEVTVSDNDSNPSYLFSEDTQSLEEEAVTTDEFPSETESENEVTDVDYGDVVTEIDQHMERLGWDIEKGQRYLVGKYGVRSRIKLSDRQLLEFLRDLKSMPTWRVGQTVLFQGLKVVIERFINDVVAVVRSSDNPKDKAFEAALVHLRISTT</sequence>
<dbReference type="PATRIC" id="fig|423471.3.peg.397"/>
<evidence type="ECO:0000256" key="1">
    <source>
        <dbReference type="SAM" id="MobiDB-lite"/>
    </source>
</evidence>
<feature type="region of interest" description="Disordered" evidence="1">
    <location>
        <begin position="379"/>
        <end position="417"/>
    </location>
</feature>
<gene>
    <name evidence="3" type="ORF">CWATWH0003_0430</name>
</gene>
<feature type="compositionally biased region" description="Gly residues" evidence="1">
    <location>
        <begin position="394"/>
        <end position="407"/>
    </location>
</feature>
<dbReference type="InterPro" id="IPR015330">
    <property type="entry name" value="DNA_primase/pol_bifunc_N"/>
</dbReference>